<proteinExistence type="predicted"/>
<accession>X1GXE4</accession>
<feature type="domain" description="Glycosyl transferase family 1" evidence="1">
    <location>
        <begin position="69"/>
        <end position="218"/>
    </location>
</feature>
<organism evidence="2">
    <name type="scientific">marine sediment metagenome</name>
    <dbReference type="NCBI Taxonomy" id="412755"/>
    <lineage>
        <taxon>unclassified sequences</taxon>
        <taxon>metagenomes</taxon>
        <taxon>ecological metagenomes</taxon>
    </lineage>
</organism>
<feature type="non-terminal residue" evidence="2">
    <location>
        <position position="1"/>
    </location>
</feature>
<evidence type="ECO:0000313" key="2">
    <source>
        <dbReference type="EMBL" id="GAH62571.1"/>
    </source>
</evidence>
<dbReference type="Gene3D" id="3.40.50.2000">
    <property type="entry name" value="Glycogen Phosphorylase B"/>
    <property type="match status" value="2"/>
</dbReference>
<comment type="caution">
    <text evidence="2">The sequence shown here is derived from an EMBL/GenBank/DDBJ whole genome shotgun (WGS) entry which is preliminary data.</text>
</comment>
<evidence type="ECO:0000259" key="1">
    <source>
        <dbReference type="Pfam" id="PF00534"/>
    </source>
</evidence>
<dbReference type="InterPro" id="IPR001296">
    <property type="entry name" value="Glyco_trans_1"/>
</dbReference>
<dbReference type="AlphaFoldDB" id="X1GXE4"/>
<protein>
    <recommendedName>
        <fullName evidence="1">Glycosyl transferase family 1 domain-containing protein</fullName>
    </recommendedName>
</protein>
<reference evidence="2" key="1">
    <citation type="journal article" date="2014" name="Front. Microbiol.">
        <title>High frequency of phylogenetically diverse reductive dehalogenase-homologous genes in deep subseafloor sedimentary metagenomes.</title>
        <authorList>
            <person name="Kawai M."/>
            <person name="Futagami T."/>
            <person name="Toyoda A."/>
            <person name="Takaki Y."/>
            <person name="Nishi S."/>
            <person name="Hori S."/>
            <person name="Arai W."/>
            <person name="Tsubouchi T."/>
            <person name="Morono Y."/>
            <person name="Uchiyama I."/>
            <person name="Ito T."/>
            <person name="Fujiyama A."/>
            <person name="Inagaki F."/>
            <person name="Takami H."/>
        </authorList>
    </citation>
    <scope>NUCLEOTIDE SEQUENCE</scope>
    <source>
        <strain evidence="2">Expedition CK06-06</strain>
    </source>
</reference>
<dbReference type="GO" id="GO:0016757">
    <property type="term" value="F:glycosyltransferase activity"/>
    <property type="evidence" value="ECO:0007669"/>
    <property type="project" value="InterPro"/>
</dbReference>
<dbReference type="SUPFAM" id="SSF53756">
    <property type="entry name" value="UDP-Glycosyltransferase/glycogen phosphorylase"/>
    <property type="match status" value="1"/>
</dbReference>
<gene>
    <name evidence="2" type="ORF">S03H2_53825</name>
</gene>
<dbReference type="Pfam" id="PF00534">
    <property type="entry name" value="Glycos_transf_1"/>
    <property type="match status" value="1"/>
</dbReference>
<name>X1GXE4_9ZZZZ</name>
<dbReference type="EMBL" id="BARU01034276">
    <property type="protein sequence ID" value="GAH62571.1"/>
    <property type="molecule type" value="Genomic_DNA"/>
</dbReference>
<dbReference type="PANTHER" id="PTHR46401:SF8">
    <property type="entry name" value="BLL6006 PROTEIN"/>
    <property type="match status" value="1"/>
</dbReference>
<sequence length="244" mass="28084">KWSKFIAFFLRLSEIFSSIFSHILIADSKAIQEYLSQTYKRNSFYIPYGADMNNGINDNDLDILNKYDLKQKNYFLQVCRLEPENNAHITVREFLNYRGAKQLVIIGDTPHSIKYKENLKKRANGKVKLLGGIYGDDFKTILKNAYCYIHGHEAGGTNPILLEAMASNNCVLVLNIPYNLEVVGDCGISFSKESGDLLEKIKMLDTNVNLVNDLKQKAFIRVTKLYTWEKVIADYDKIFKKLMR</sequence>
<dbReference type="PANTHER" id="PTHR46401">
    <property type="entry name" value="GLYCOSYLTRANSFERASE WBBK-RELATED"/>
    <property type="match status" value="1"/>
</dbReference>